<reference evidence="1 2" key="1">
    <citation type="submission" date="2016-09" db="EMBL/GenBank/DDBJ databases">
        <authorList>
            <person name="Capua I."/>
            <person name="De Benedictis P."/>
            <person name="Joannis T."/>
            <person name="Lombin L.H."/>
            <person name="Cattoli G."/>
        </authorList>
    </citation>
    <scope>NUCLEOTIDE SEQUENCE [LARGE SCALE GENOMIC DNA]</scope>
    <source>
        <strain evidence="1 2">GluBS11</strain>
    </source>
</reference>
<sequence length="67" mass="8176">MEKMSDMMDMFRQYENRGIYLSFGEEKWSSYQAAEACLLREDNPYMMDYVMNEKGELLQIRFDRINI</sequence>
<dbReference type="Proteomes" id="UP000199315">
    <property type="component" value="Unassembled WGS sequence"/>
</dbReference>
<proteinExistence type="predicted"/>
<evidence type="ECO:0000313" key="2">
    <source>
        <dbReference type="Proteomes" id="UP000199315"/>
    </source>
</evidence>
<accession>A0A1D3TRH8</accession>
<dbReference type="RefSeq" id="WP_139133515.1">
    <property type="nucleotide sequence ID" value="NZ_FMKA01000004.1"/>
</dbReference>
<dbReference type="AlphaFoldDB" id="A0A1D3TRH8"/>
<organism evidence="1 2">
    <name type="scientific">Anaerobium acetethylicum</name>
    <dbReference type="NCBI Taxonomy" id="1619234"/>
    <lineage>
        <taxon>Bacteria</taxon>
        <taxon>Bacillati</taxon>
        <taxon>Bacillota</taxon>
        <taxon>Clostridia</taxon>
        <taxon>Lachnospirales</taxon>
        <taxon>Lachnospiraceae</taxon>
        <taxon>Anaerobium</taxon>
    </lineage>
</organism>
<protein>
    <submittedName>
        <fullName evidence="1">Uncharacterized protein</fullName>
    </submittedName>
</protein>
<dbReference type="EMBL" id="FMKA01000004">
    <property type="protein sequence ID" value="SCP96328.1"/>
    <property type="molecule type" value="Genomic_DNA"/>
</dbReference>
<keyword evidence="2" id="KW-1185">Reference proteome</keyword>
<name>A0A1D3TRH8_9FIRM</name>
<dbReference type="OrthoDB" id="1771153at2"/>
<gene>
    <name evidence="1" type="ORF">SAMN05421730_1004104</name>
</gene>
<dbReference type="STRING" id="1619234.SAMN05421730_1004104"/>
<evidence type="ECO:0000313" key="1">
    <source>
        <dbReference type="EMBL" id="SCP96328.1"/>
    </source>
</evidence>